<organism evidence="2">
    <name type="scientific">Mytilinidion resinicola</name>
    <dbReference type="NCBI Taxonomy" id="574789"/>
    <lineage>
        <taxon>Eukaryota</taxon>
        <taxon>Fungi</taxon>
        <taxon>Dikarya</taxon>
        <taxon>Ascomycota</taxon>
        <taxon>Pezizomycotina</taxon>
        <taxon>Dothideomycetes</taxon>
        <taxon>Pleosporomycetidae</taxon>
        <taxon>Mytilinidiales</taxon>
        <taxon>Mytilinidiaceae</taxon>
        <taxon>Mytilinidion</taxon>
    </lineage>
</organism>
<reference evidence="2 4" key="1">
    <citation type="journal article" date="2020" name="Stud. Mycol.">
        <title>101 Dothideomycetes genomes: a test case for predicting lifestyles and emergence of pathogens.</title>
        <authorList>
            <person name="Haridas S."/>
            <person name="Albert R."/>
            <person name="Binder M."/>
            <person name="Bloem J."/>
            <person name="Labutti K."/>
            <person name="Salamov A."/>
            <person name="Andreopoulos B."/>
            <person name="Baker S."/>
            <person name="Barry K."/>
            <person name="Bills G."/>
            <person name="Bluhm B."/>
            <person name="Cannon C."/>
            <person name="Castanera R."/>
            <person name="Culley D."/>
            <person name="Daum C."/>
            <person name="Ezra D."/>
            <person name="Gonzalez J."/>
            <person name="Henrissat B."/>
            <person name="Kuo A."/>
            <person name="Liang C."/>
            <person name="Lipzen A."/>
            <person name="Lutzoni F."/>
            <person name="Magnuson J."/>
            <person name="Mondo S."/>
            <person name="Nolan M."/>
            <person name="Ohm R."/>
            <person name="Pangilinan J."/>
            <person name="Park H.-J."/>
            <person name="Ramirez L."/>
            <person name="Alfaro M."/>
            <person name="Sun H."/>
            <person name="Tritt A."/>
            <person name="Yoshinaga Y."/>
            <person name="Zwiers L.-H."/>
            <person name="Turgeon B."/>
            <person name="Goodwin S."/>
            <person name="Spatafora J."/>
            <person name="Crous P."/>
            <person name="Grigoriev I."/>
        </authorList>
    </citation>
    <scope>NUCLEOTIDE SEQUENCE</scope>
    <source>
        <strain evidence="2 4">CBS 304.34</strain>
    </source>
</reference>
<protein>
    <submittedName>
        <fullName evidence="2 4">POZ domain-containing protein</fullName>
    </submittedName>
</protein>
<reference evidence="4" key="2">
    <citation type="submission" date="2020-04" db="EMBL/GenBank/DDBJ databases">
        <authorList>
            <consortium name="NCBI Genome Project"/>
        </authorList>
    </citation>
    <scope>NUCLEOTIDE SEQUENCE</scope>
    <source>
        <strain evidence="4">CBS 304.34</strain>
    </source>
</reference>
<dbReference type="AlphaFoldDB" id="A0A6A6ZAU3"/>
<dbReference type="PROSITE" id="PS50097">
    <property type="entry name" value="BTB"/>
    <property type="match status" value="1"/>
</dbReference>
<proteinExistence type="predicted"/>
<dbReference type="GeneID" id="54465672"/>
<feature type="domain" description="BTB" evidence="1">
    <location>
        <begin position="45"/>
        <end position="111"/>
    </location>
</feature>
<dbReference type="Gene3D" id="3.30.710.10">
    <property type="entry name" value="Potassium Channel Kv1.1, Chain A"/>
    <property type="match status" value="1"/>
</dbReference>
<reference evidence="4" key="3">
    <citation type="submission" date="2025-04" db="UniProtKB">
        <authorList>
            <consortium name="RefSeq"/>
        </authorList>
    </citation>
    <scope>IDENTIFICATION</scope>
    <source>
        <strain evidence="4">CBS 304.34</strain>
    </source>
</reference>
<accession>A0A6A6ZAU3</accession>
<evidence type="ECO:0000313" key="4">
    <source>
        <dbReference type="RefSeq" id="XP_033584783.1"/>
    </source>
</evidence>
<dbReference type="SUPFAM" id="SSF54695">
    <property type="entry name" value="POZ domain"/>
    <property type="match status" value="1"/>
</dbReference>
<name>A0A6A6ZAU3_9PEZI</name>
<dbReference type="InterPro" id="IPR000210">
    <property type="entry name" value="BTB/POZ_dom"/>
</dbReference>
<evidence type="ECO:0000313" key="3">
    <source>
        <dbReference type="Proteomes" id="UP000504636"/>
    </source>
</evidence>
<dbReference type="PANTHER" id="PTHR47843">
    <property type="entry name" value="BTB DOMAIN-CONTAINING PROTEIN-RELATED"/>
    <property type="match status" value="1"/>
</dbReference>
<sequence length="253" mass="28338">MFFRLSHTTSHIPHHADHLPQTCFLCYTESLSFTIDSLFNNTSLSDVLLRVHDAEGNVGEYPAHRNVLATHSEFIEKACLGGFMEANNKTMDLQDEDPKYFEIALKWMYTGGDYETPDGMIGVAQLLFHIHVHRVADKFLMPELQEICAQAFTKTAITLLGDATRLRTSRNAVLSGEIVQKAKDYASAMLPAIDLFYSNNVNAQSSLGRAVAVGALQVKWEKTPDLLSMMLIAHPIFTQDWAMAIIMGPFDIR</sequence>
<keyword evidence="3" id="KW-1185">Reference proteome</keyword>
<dbReference type="OrthoDB" id="6359816at2759"/>
<dbReference type="InterPro" id="IPR011333">
    <property type="entry name" value="SKP1/BTB/POZ_sf"/>
</dbReference>
<dbReference type="SMART" id="SM00225">
    <property type="entry name" value="BTB"/>
    <property type="match status" value="1"/>
</dbReference>
<gene>
    <name evidence="2 4" type="ORF">BDZ99DRAFT_514035</name>
</gene>
<dbReference type="EMBL" id="MU003692">
    <property type="protein sequence ID" value="KAF2817819.1"/>
    <property type="molecule type" value="Genomic_DNA"/>
</dbReference>
<dbReference type="Pfam" id="PF00651">
    <property type="entry name" value="BTB"/>
    <property type="match status" value="1"/>
</dbReference>
<dbReference type="CDD" id="cd18186">
    <property type="entry name" value="BTB_POZ_ZBTB_KLHL-like"/>
    <property type="match status" value="1"/>
</dbReference>
<evidence type="ECO:0000313" key="2">
    <source>
        <dbReference type="EMBL" id="KAF2817819.1"/>
    </source>
</evidence>
<dbReference type="Proteomes" id="UP000504636">
    <property type="component" value="Unplaced"/>
</dbReference>
<evidence type="ECO:0000259" key="1">
    <source>
        <dbReference type="PROSITE" id="PS50097"/>
    </source>
</evidence>
<dbReference type="RefSeq" id="XP_033584783.1">
    <property type="nucleotide sequence ID" value="XM_033724779.1"/>
</dbReference>